<dbReference type="AlphaFoldDB" id="A0A7J5Z956"/>
<evidence type="ECO:0000313" key="3">
    <source>
        <dbReference type="EMBL" id="KAF3857237.1"/>
    </source>
</evidence>
<dbReference type="InterPro" id="IPR036770">
    <property type="entry name" value="Ankyrin_rpt-contain_sf"/>
</dbReference>
<protein>
    <recommendedName>
        <fullName evidence="5">NF-kappa-B inhibitor zeta</fullName>
    </recommendedName>
</protein>
<dbReference type="InterPro" id="IPR002110">
    <property type="entry name" value="Ankyrin_rpt"/>
</dbReference>
<dbReference type="GO" id="GO:0010468">
    <property type="term" value="P:regulation of gene expression"/>
    <property type="evidence" value="ECO:0007669"/>
    <property type="project" value="TreeGrafter"/>
</dbReference>
<evidence type="ECO:0008006" key="5">
    <source>
        <dbReference type="Google" id="ProtNLM"/>
    </source>
</evidence>
<dbReference type="OrthoDB" id="341259at2759"/>
<comment type="caution">
    <text evidence="3">The sequence shown here is derived from an EMBL/GenBank/DDBJ whole genome shotgun (WGS) entry which is preliminary data.</text>
</comment>
<dbReference type="Proteomes" id="UP000518266">
    <property type="component" value="Unassembled WGS sequence"/>
</dbReference>
<dbReference type="EMBL" id="JAAKFY010000005">
    <property type="protein sequence ID" value="KAF3857237.1"/>
    <property type="molecule type" value="Genomic_DNA"/>
</dbReference>
<evidence type="ECO:0000313" key="4">
    <source>
        <dbReference type="Proteomes" id="UP000518266"/>
    </source>
</evidence>
<sequence length="177" mass="19428">MPCDGAAVQGESYSKTEAGLIQSDQCQQVDIEMFNYDGLTPLHAAVLSHNAVVKELRTLGNLCSYMAKELAQRAHMYVECIKTLLLTGASSGTKEKKWKDVHSAATRPCTLSALCKNHKRQVEAVKLLMRIGADPGARNFENELPCQLVPRGPTGEKVILIPSNKDNNRLSVSCRNM</sequence>
<proteinExistence type="predicted"/>
<keyword evidence="2" id="KW-0040">ANK repeat</keyword>
<dbReference type="Pfam" id="PF00023">
    <property type="entry name" value="Ank"/>
    <property type="match status" value="1"/>
</dbReference>
<reference evidence="3 4" key="1">
    <citation type="submission" date="2020-03" db="EMBL/GenBank/DDBJ databases">
        <title>Dissostichus mawsoni Genome sequencing and assembly.</title>
        <authorList>
            <person name="Park H."/>
        </authorList>
    </citation>
    <scope>NUCLEOTIDE SEQUENCE [LARGE SCALE GENOMIC DNA]</scope>
    <source>
        <strain evidence="3">DM0001</strain>
        <tissue evidence="3">Muscle</tissue>
    </source>
</reference>
<dbReference type="Gene3D" id="1.25.40.20">
    <property type="entry name" value="Ankyrin repeat-containing domain"/>
    <property type="match status" value="1"/>
</dbReference>
<organism evidence="3 4">
    <name type="scientific">Dissostichus mawsoni</name>
    <name type="common">Antarctic cod</name>
    <dbReference type="NCBI Taxonomy" id="36200"/>
    <lineage>
        <taxon>Eukaryota</taxon>
        <taxon>Metazoa</taxon>
        <taxon>Chordata</taxon>
        <taxon>Craniata</taxon>
        <taxon>Vertebrata</taxon>
        <taxon>Euteleostomi</taxon>
        <taxon>Actinopterygii</taxon>
        <taxon>Neopterygii</taxon>
        <taxon>Teleostei</taxon>
        <taxon>Neoteleostei</taxon>
        <taxon>Acanthomorphata</taxon>
        <taxon>Eupercaria</taxon>
        <taxon>Perciformes</taxon>
        <taxon>Notothenioidei</taxon>
        <taxon>Nototheniidae</taxon>
        <taxon>Dissostichus</taxon>
    </lineage>
</organism>
<gene>
    <name evidence="3" type="ORF">F7725_009096</name>
</gene>
<dbReference type="PANTHER" id="PTHR24124">
    <property type="entry name" value="ANKYRIN REPEAT FAMILY A"/>
    <property type="match status" value="1"/>
</dbReference>
<keyword evidence="1" id="KW-0677">Repeat</keyword>
<dbReference type="PANTHER" id="PTHR24124:SF5">
    <property type="entry name" value="NF-KAPPA-B INHIBITOR ZETA"/>
    <property type="match status" value="1"/>
</dbReference>
<evidence type="ECO:0000256" key="1">
    <source>
        <dbReference type="ARBA" id="ARBA00022737"/>
    </source>
</evidence>
<dbReference type="SUPFAM" id="SSF48403">
    <property type="entry name" value="Ankyrin repeat"/>
    <property type="match status" value="1"/>
</dbReference>
<evidence type="ECO:0000256" key="2">
    <source>
        <dbReference type="ARBA" id="ARBA00023043"/>
    </source>
</evidence>
<name>A0A7J5Z956_DISMA</name>
<keyword evidence="4" id="KW-1185">Reference proteome</keyword>
<accession>A0A7J5Z956</accession>
<dbReference type="GO" id="GO:0005634">
    <property type="term" value="C:nucleus"/>
    <property type="evidence" value="ECO:0007669"/>
    <property type="project" value="TreeGrafter"/>
</dbReference>